<dbReference type="PANTHER" id="PTHR45820">
    <property type="entry name" value="FI23527P1"/>
    <property type="match status" value="1"/>
</dbReference>
<comment type="similarity">
    <text evidence="2">Belongs to the cation diffusion facilitator (CDF) transporter (TC 2.A.4) family. SLC30A subfamily.</text>
</comment>
<organism evidence="9 10">
    <name type="scientific">Pogona vitticeps</name>
    <name type="common">central bearded dragon</name>
    <dbReference type="NCBI Taxonomy" id="103695"/>
    <lineage>
        <taxon>Eukaryota</taxon>
        <taxon>Metazoa</taxon>
        <taxon>Chordata</taxon>
        <taxon>Craniata</taxon>
        <taxon>Vertebrata</taxon>
        <taxon>Euteleostomi</taxon>
        <taxon>Lepidosauria</taxon>
        <taxon>Squamata</taxon>
        <taxon>Bifurcata</taxon>
        <taxon>Unidentata</taxon>
        <taxon>Episquamata</taxon>
        <taxon>Toxicofera</taxon>
        <taxon>Iguania</taxon>
        <taxon>Acrodonta</taxon>
        <taxon>Agamidae</taxon>
        <taxon>Amphibolurinae</taxon>
        <taxon>Pogona</taxon>
    </lineage>
</organism>
<dbReference type="SUPFAM" id="SSF161111">
    <property type="entry name" value="Cation efflux protein transmembrane domain-like"/>
    <property type="match status" value="1"/>
</dbReference>
<keyword evidence="4" id="KW-0862">Zinc</keyword>
<evidence type="ECO:0000256" key="5">
    <source>
        <dbReference type="ARBA" id="ARBA00022989"/>
    </source>
</evidence>
<evidence type="ECO:0000256" key="7">
    <source>
        <dbReference type="SAM" id="Phobius"/>
    </source>
</evidence>
<dbReference type="InterPro" id="IPR027469">
    <property type="entry name" value="Cation_efflux_TMD_sf"/>
</dbReference>
<feature type="transmembrane region" description="Helical" evidence="7">
    <location>
        <begin position="253"/>
        <end position="275"/>
    </location>
</feature>
<feature type="transmembrane region" description="Helical" evidence="7">
    <location>
        <begin position="93"/>
        <end position="113"/>
    </location>
</feature>
<proteinExistence type="inferred from homology"/>
<feature type="transmembrane region" description="Helical" evidence="7">
    <location>
        <begin position="312"/>
        <end position="333"/>
    </location>
</feature>
<feature type="transmembrane region" description="Helical" evidence="7">
    <location>
        <begin position="47"/>
        <end position="72"/>
    </location>
</feature>
<evidence type="ECO:0000256" key="1">
    <source>
        <dbReference type="ARBA" id="ARBA00004141"/>
    </source>
</evidence>
<dbReference type="Proteomes" id="UP001652642">
    <property type="component" value="Chromosome 15"/>
</dbReference>
<evidence type="ECO:0000256" key="3">
    <source>
        <dbReference type="ARBA" id="ARBA00022692"/>
    </source>
</evidence>
<keyword evidence="5 7" id="KW-1133">Transmembrane helix</keyword>
<keyword evidence="3 7" id="KW-0812">Transmembrane</keyword>
<dbReference type="InterPro" id="IPR058533">
    <property type="entry name" value="Cation_efflux_TM"/>
</dbReference>
<reference evidence="10" key="1">
    <citation type="submission" date="2025-08" db="UniProtKB">
        <authorList>
            <consortium name="RefSeq"/>
        </authorList>
    </citation>
    <scope>IDENTIFICATION</scope>
</reference>
<evidence type="ECO:0000313" key="10">
    <source>
        <dbReference type="RefSeq" id="XP_072840442.1"/>
    </source>
</evidence>
<keyword evidence="6 7" id="KW-0472">Membrane</keyword>
<keyword evidence="9" id="KW-1185">Reference proteome</keyword>
<name>A0ABM5F4W7_9SAUR</name>
<evidence type="ECO:0000256" key="2">
    <source>
        <dbReference type="ARBA" id="ARBA00008873"/>
    </source>
</evidence>
<gene>
    <name evidence="10" type="primary">LOC110081043</name>
</gene>
<dbReference type="Pfam" id="PF01545">
    <property type="entry name" value="Cation_efflux"/>
    <property type="match status" value="1"/>
</dbReference>
<feature type="transmembrane region" description="Helical" evidence="7">
    <location>
        <begin position="125"/>
        <end position="145"/>
    </location>
</feature>
<accession>A0ABM5F4W7</accession>
<dbReference type="PANTHER" id="PTHR45820:SF1">
    <property type="entry name" value="PROTON-COUPLED ZINC ANTIPORTER SLC30A1"/>
    <property type="match status" value="1"/>
</dbReference>
<evidence type="ECO:0000256" key="6">
    <source>
        <dbReference type="ARBA" id="ARBA00023136"/>
    </source>
</evidence>
<dbReference type="RefSeq" id="XP_072840442.1">
    <property type="nucleotide sequence ID" value="XM_072984341.1"/>
</dbReference>
<evidence type="ECO:0000259" key="8">
    <source>
        <dbReference type="Pfam" id="PF01545"/>
    </source>
</evidence>
<protein>
    <submittedName>
        <fullName evidence="10">Proton-coupled zinc antiporter SLC30A1-like</fullName>
    </submittedName>
</protein>
<feature type="domain" description="Cation efflux protein transmembrane" evidence="8">
    <location>
        <begin position="30"/>
        <end position="156"/>
    </location>
</feature>
<evidence type="ECO:0000256" key="4">
    <source>
        <dbReference type="ARBA" id="ARBA00022833"/>
    </source>
</evidence>
<comment type="subcellular location">
    <subcellularLocation>
        <location evidence="1">Membrane</location>
        <topology evidence="1">Multi-pass membrane protein</topology>
    </subcellularLocation>
</comment>
<dbReference type="Gene3D" id="1.20.1510.10">
    <property type="entry name" value="Cation efflux protein transmembrane domain"/>
    <property type="match status" value="1"/>
</dbReference>
<dbReference type="GeneID" id="110081043"/>
<sequence length="457" mass="49082">MGTPSRWTSGSGWHRSALWDAGSTTRPAVHFCLSLGFFLVEVGASRVAGSLLLLSSAFHTLGGALALAVALVDSRLAARGYSGRRNTFGWARARVVGTLAGTVFLSALCLALVPEALRRVAHPRATEHALALMGVGAVGIPLHLARAGLHERDAQDLDARQCCNRRKATQAGGGGQEMEGEAVRWVPLWVRVGLGDSERSKEWSPGENVRCFSILPLPPTGLLGNEPSMNGQPWTVEAGPVASVEKPGQLCRAWFFACLGPLMVLLYSLAFHLLVEQTPCLGHGPCLGHCSQSVCWARGASEPLRSPGPPCWLLYLDPGLAVAVAVVLLWLAWPALRGSALVLLQAVPEELDLRLLQRDLQATEGVAALRELHVWQLDGPSSLVAMVHVGCHPRAKYEAVIHRVRRVFCEHGIHAATVQPDLGPYLGEGCQRKSDAAACRRCPDPHSAEIVEYETTV</sequence>
<evidence type="ECO:0000313" key="9">
    <source>
        <dbReference type="Proteomes" id="UP001652642"/>
    </source>
</evidence>